<dbReference type="AlphaFoldDB" id="A0A7R9F692"/>
<evidence type="ECO:0000259" key="1">
    <source>
        <dbReference type="Pfam" id="PF24576"/>
    </source>
</evidence>
<gene>
    <name evidence="2" type="ORF">TBIB3V08_LOCUS9156</name>
</gene>
<dbReference type="EMBL" id="OD568326">
    <property type="protein sequence ID" value="CAD7446833.1"/>
    <property type="molecule type" value="Genomic_DNA"/>
</dbReference>
<proteinExistence type="predicted"/>
<sequence>MRCKHTAAMSQTYDIPTGAVAYSKHSCTVPANWELPSKLSLSGIRVNLLQAHEYDHLKKDRFYNVGVLVDTTCPNTQQLLFQASAKGLFDSLHHWLFLENGRLMTNRVDDDVENTTERINEQDFQRSFGTLGTRPGEERVKGVSFWTSFHSPTWMSGQGQQLLGSLHLLLDSEVTWVTSFQRTTFLLDVYRPTSSQPLNVTVAGLVLKTHGSEVKVVFRNMEVSSRRRKNLNGQLMRAATVVSL</sequence>
<protein>
    <recommendedName>
        <fullName evidence="1">Ionotropic receptor 75a N-terminal domain-containing protein</fullName>
    </recommendedName>
</protein>
<dbReference type="InterPro" id="IPR057074">
    <property type="entry name" value="IR75A_N"/>
</dbReference>
<feature type="domain" description="Ionotropic receptor 75a N-terminal" evidence="1">
    <location>
        <begin position="49"/>
        <end position="105"/>
    </location>
</feature>
<organism evidence="2">
    <name type="scientific">Timema bartmani</name>
    <dbReference type="NCBI Taxonomy" id="61472"/>
    <lineage>
        <taxon>Eukaryota</taxon>
        <taxon>Metazoa</taxon>
        <taxon>Ecdysozoa</taxon>
        <taxon>Arthropoda</taxon>
        <taxon>Hexapoda</taxon>
        <taxon>Insecta</taxon>
        <taxon>Pterygota</taxon>
        <taxon>Neoptera</taxon>
        <taxon>Polyneoptera</taxon>
        <taxon>Phasmatodea</taxon>
        <taxon>Timematodea</taxon>
        <taxon>Timematoidea</taxon>
        <taxon>Timematidae</taxon>
        <taxon>Timema</taxon>
    </lineage>
</organism>
<feature type="domain" description="Ionotropic receptor 75a N-terminal" evidence="1">
    <location>
        <begin position="160"/>
        <end position="241"/>
    </location>
</feature>
<reference evidence="2" key="1">
    <citation type="submission" date="2020-11" db="EMBL/GenBank/DDBJ databases">
        <authorList>
            <person name="Tran Van P."/>
        </authorList>
    </citation>
    <scope>NUCLEOTIDE SEQUENCE</scope>
</reference>
<dbReference type="Pfam" id="PF24576">
    <property type="entry name" value="IR75A_N"/>
    <property type="match status" value="2"/>
</dbReference>
<name>A0A7R9F692_9NEOP</name>
<evidence type="ECO:0000313" key="2">
    <source>
        <dbReference type="EMBL" id="CAD7446833.1"/>
    </source>
</evidence>
<accession>A0A7R9F692</accession>